<dbReference type="InParanoid" id="J9DN70"/>
<name>J9DN70_EDHAE</name>
<sequence>MTRDDISWSKSGVNILCGMFSVKHDLWIDPMNPDLRSKNGWPIIVKCFECNYKGRVKLIKWQRRWIFFNNDMFQTNVSRPYYGCCMCGMRFKNKEKIKIVCYRCNAVYDDRDSFFCNKCLREKTDEFEKIILKSEDCEKFL</sequence>
<dbReference type="HOGENOM" id="CLU_1825249_0_0_1"/>
<comment type="caution">
    <text evidence="1">The sequence shown here is derived from an EMBL/GenBank/DDBJ whole genome shotgun (WGS) entry which is preliminary data.</text>
</comment>
<dbReference type="Proteomes" id="UP000003163">
    <property type="component" value="Unassembled WGS sequence"/>
</dbReference>
<dbReference type="VEuPathDB" id="MicrosporidiaDB:EDEG_01718"/>
<organism evidence="1 2">
    <name type="scientific">Edhazardia aedis (strain USNM 41457)</name>
    <name type="common">Microsporidian parasite</name>
    <dbReference type="NCBI Taxonomy" id="1003232"/>
    <lineage>
        <taxon>Eukaryota</taxon>
        <taxon>Fungi</taxon>
        <taxon>Fungi incertae sedis</taxon>
        <taxon>Microsporidia</taxon>
        <taxon>Edhazardia</taxon>
    </lineage>
</organism>
<reference evidence="2" key="2">
    <citation type="submission" date="2015-07" db="EMBL/GenBank/DDBJ databases">
        <title>Contrasting host-pathogen interactions and genome evolution in two generalist and specialist microsporidian pathogens of mosquitoes.</title>
        <authorList>
            <consortium name="The Broad Institute Genomics Platform"/>
            <consortium name="The Broad Institute Genome Sequencing Center for Infectious Disease"/>
            <person name="Cuomo C.A."/>
            <person name="Sanscrainte N.D."/>
            <person name="Goldberg J.M."/>
            <person name="Heiman D."/>
            <person name="Young S."/>
            <person name="Zeng Q."/>
            <person name="Becnel J.J."/>
            <person name="Birren B.W."/>
        </authorList>
    </citation>
    <scope>NUCLEOTIDE SEQUENCE [LARGE SCALE GENOMIC DNA]</scope>
    <source>
        <strain evidence="2">USNM 41457</strain>
    </source>
</reference>
<proteinExistence type="predicted"/>
<dbReference type="AlphaFoldDB" id="J9DN70"/>
<evidence type="ECO:0000313" key="1">
    <source>
        <dbReference type="EMBL" id="EJW03985.1"/>
    </source>
</evidence>
<reference evidence="1 2" key="1">
    <citation type="submission" date="2011-08" db="EMBL/GenBank/DDBJ databases">
        <authorList>
            <person name="Liu Z.J."/>
            <person name="Shi F.L."/>
            <person name="Lu J.Q."/>
            <person name="Li M."/>
            <person name="Wang Z.L."/>
        </authorList>
    </citation>
    <scope>NUCLEOTIDE SEQUENCE [LARGE SCALE GENOMIC DNA]</scope>
    <source>
        <strain evidence="1 2">USNM 41457</strain>
    </source>
</reference>
<protein>
    <submittedName>
        <fullName evidence="1">Uncharacterized protein</fullName>
    </submittedName>
</protein>
<gene>
    <name evidence="1" type="ORF">EDEG_01718</name>
</gene>
<accession>J9DN70</accession>
<evidence type="ECO:0000313" key="2">
    <source>
        <dbReference type="Proteomes" id="UP000003163"/>
    </source>
</evidence>
<keyword evidence="2" id="KW-1185">Reference proteome</keyword>
<dbReference type="EMBL" id="AFBI03000026">
    <property type="protein sequence ID" value="EJW03985.1"/>
    <property type="molecule type" value="Genomic_DNA"/>
</dbReference>